<keyword evidence="2" id="KW-0540">Nuclease</keyword>
<keyword evidence="7" id="KW-1185">Reference proteome</keyword>
<dbReference type="Gene3D" id="3.40.1350.10">
    <property type="match status" value="1"/>
</dbReference>
<accession>A0A7V8NUZ0</accession>
<feature type="compositionally biased region" description="Polar residues" evidence="4">
    <location>
        <begin position="169"/>
        <end position="178"/>
    </location>
</feature>
<feature type="domain" description="VRR-NUC" evidence="5">
    <location>
        <begin position="46"/>
        <end position="137"/>
    </location>
</feature>
<gene>
    <name evidence="6" type="ORF">HRJ53_22245</name>
</gene>
<evidence type="ECO:0000256" key="1">
    <source>
        <dbReference type="ARBA" id="ARBA00001946"/>
    </source>
</evidence>
<dbReference type="InterPro" id="IPR014883">
    <property type="entry name" value="VRR_NUC"/>
</dbReference>
<keyword evidence="3" id="KW-0378">Hydrolase</keyword>
<evidence type="ECO:0000256" key="3">
    <source>
        <dbReference type="ARBA" id="ARBA00022801"/>
    </source>
</evidence>
<dbReference type="GO" id="GO:0003676">
    <property type="term" value="F:nucleic acid binding"/>
    <property type="evidence" value="ECO:0007669"/>
    <property type="project" value="InterPro"/>
</dbReference>
<dbReference type="EMBL" id="JACDQQ010002146">
    <property type="protein sequence ID" value="MBA0087715.1"/>
    <property type="molecule type" value="Genomic_DNA"/>
</dbReference>
<dbReference type="GO" id="GO:0004518">
    <property type="term" value="F:nuclease activity"/>
    <property type="evidence" value="ECO:0007669"/>
    <property type="project" value="UniProtKB-KW"/>
</dbReference>
<dbReference type="SMART" id="SM00990">
    <property type="entry name" value="VRR_NUC"/>
    <property type="match status" value="1"/>
</dbReference>
<dbReference type="InterPro" id="IPR011856">
    <property type="entry name" value="tRNA_endonuc-like_dom_sf"/>
</dbReference>
<feature type="region of interest" description="Disordered" evidence="4">
    <location>
        <begin position="151"/>
        <end position="178"/>
    </location>
</feature>
<evidence type="ECO:0000259" key="5">
    <source>
        <dbReference type="SMART" id="SM00990"/>
    </source>
</evidence>
<reference evidence="6" key="1">
    <citation type="submission" date="2020-06" db="EMBL/GenBank/DDBJ databases">
        <title>Legume-microbial interactions unlock mineral nutrients during tropical forest succession.</title>
        <authorList>
            <person name="Epihov D.Z."/>
        </authorList>
    </citation>
    <scope>NUCLEOTIDE SEQUENCE [LARGE SCALE GENOMIC DNA]</scope>
    <source>
        <strain evidence="6">Pan2503</strain>
    </source>
</reference>
<proteinExistence type="predicted"/>
<name>A0A7V8NUZ0_9BACT</name>
<dbReference type="Pfam" id="PF08774">
    <property type="entry name" value="VRR_NUC"/>
    <property type="match status" value="1"/>
</dbReference>
<comment type="caution">
    <text evidence="6">The sequence shown here is derived from an EMBL/GenBank/DDBJ whole genome shotgun (WGS) entry which is preliminary data.</text>
</comment>
<organism evidence="6 7">
    <name type="scientific">Candidatus Acidiferrum panamense</name>
    <dbReference type="NCBI Taxonomy" id="2741543"/>
    <lineage>
        <taxon>Bacteria</taxon>
        <taxon>Pseudomonadati</taxon>
        <taxon>Acidobacteriota</taxon>
        <taxon>Terriglobia</taxon>
        <taxon>Candidatus Acidiferrales</taxon>
        <taxon>Candidatus Acidiferrum</taxon>
    </lineage>
</organism>
<evidence type="ECO:0000256" key="4">
    <source>
        <dbReference type="SAM" id="MobiDB-lite"/>
    </source>
</evidence>
<evidence type="ECO:0000256" key="2">
    <source>
        <dbReference type="ARBA" id="ARBA00022722"/>
    </source>
</evidence>
<dbReference type="GO" id="GO:0016788">
    <property type="term" value="F:hydrolase activity, acting on ester bonds"/>
    <property type="evidence" value="ECO:0007669"/>
    <property type="project" value="InterPro"/>
</dbReference>
<evidence type="ECO:0000313" key="6">
    <source>
        <dbReference type="EMBL" id="MBA0087715.1"/>
    </source>
</evidence>
<dbReference type="Proteomes" id="UP000567293">
    <property type="component" value="Unassembled WGS sequence"/>
</dbReference>
<evidence type="ECO:0000313" key="7">
    <source>
        <dbReference type="Proteomes" id="UP000567293"/>
    </source>
</evidence>
<protein>
    <submittedName>
        <fullName evidence="6">VRR-NUC domain-containing protein</fullName>
    </submittedName>
</protein>
<sequence length="178" mass="19456">MVGWGVAERLEGCAWEILQSITPPRCPNRTSPTRQTVKVSEADLHRSVADLLDWILLPPALWTTFPAGWGKLGKATAGRLRGAGLKAGFPDLFIFFSGRATGIELKAEGGQVSKKQTAMFLRLYEAGVRVYICKNTDDVIGVLEQESLPHRKVGQWSTSEPRSGERPSTIPQGVSPQV</sequence>
<comment type="cofactor">
    <cofactor evidence="1">
        <name>Mg(2+)</name>
        <dbReference type="ChEBI" id="CHEBI:18420"/>
    </cofactor>
</comment>
<dbReference type="AlphaFoldDB" id="A0A7V8NUZ0"/>